<feature type="transmembrane region" description="Helical" evidence="1">
    <location>
        <begin position="286"/>
        <end position="304"/>
    </location>
</feature>
<feature type="transmembrane region" description="Helical" evidence="1">
    <location>
        <begin position="98"/>
        <end position="118"/>
    </location>
</feature>
<feature type="transmembrane region" description="Helical" evidence="1">
    <location>
        <begin position="365"/>
        <end position="387"/>
    </location>
</feature>
<feature type="transmembrane region" description="Helical" evidence="1">
    <location>
        <begin position="124"/>
        <end position="141"/>
    </location>
</feature>
<keyword evidence="1" id="KW-1133">Transmembrane helix</keyword>
<dbReference type="STRING" id="1802479.A2Y68_00310"/>
<keyword evidence="1" id="KW-0472">Membrane</keyword>
<keyword evidence="1" id="KW-0812">Transmembrane</keyword>
<dbReference type="EMBL" id="MGFR01000005">
    <property type="protein sequence ID" value="OGM09401.1"/>
    <property type="molecule type" value="Genomic_DNA"/>
</dbReference>
<gene>
    <name evidence="3" type="ORF">A2Y68_00310</name>
</gene>
<dbReference type="Proteomes" id="UP000176778">
    <property type="component" value="Unassembled WGS sequence"/>
</dbReference>
<name>A0A1F7X349_9BACT</name>
<feature type="transmembrane region" description="Helical" evidence="1">
    <location>
        <begin position="186"/>
        <end position="204"/>
    </location>
</feature>
<evidence type="ECO:0000313" key="4">
    <source>
        <dbReference type="Proteomes" id="UP000176778"/>
    </source>
</evidence>
<comment type="caution">
    <text evidence="3">The sequence shown here is derived from an EMBL/GenBank/DDBJ whole genome shotgun (WGS) entry which is preliminary data.</text>
</comment>
<feature type="domain" description="Glycosyltransferase RgtA/B/C/D-like" evidence="2">
    <location>
        <begin position="71"/>
        <end position="231"/>
    </location>
</feature>
<organism evidence="3 4">
    <name type="scientific">Candidatus Woesebacteria bacterium RBG_13_46_13</name>
    <dbReference type="NCBI Taxonomy" id="1802479"/>
    <lineage>
        <taxon>Bacteria</taxon>
        <taxon>Candidatus Woeseibacteriota</taxon>
    </lineage>
</organism>
<dbReference type="InterPro" id="IPR038731">
    <property type="entry name" value="RgtA/B/C-like"/>
</dbReference>
<evidence type="ECO:0000259" key="2">
    <source>
        <dbReference type="Pfam" id="PF13231"/>
    </source>
</evidence>
<feature type="transmembrane region" description="Helical" evidence="1">
    <location>
        <begin position="342"/>
        <end position="358"/>
    </location>
</feature>
<sequence>MIKNNKKTYILLFLILIISIAFRFYKLSEVPLGMLPDAFSQAYNAFSILHTGKDLYGENFPILFRAFGSYQPPLYTYLTVIPIMLFGNTIFSARFVSAFSGVLGVVLTYLIISNLFRLKKDNRIGLLASLMLAISPWAIYFSHRPVEANLALTVFLLGYFLLLKSLNNIRFFPFAAIVMGFSTHAYYSERIIGLLFFLFFILWYRKILWRSKRLVLLGIVLFFIIQIPHLIILFSGAFSRRLDQVGYIKEGGNVIKTFLNQFLIYLSPKYLFSDAGESLGRLIPEMGPFFSWLFIPFLLGLKFLSTLRDKSLSVQLVFLGAISLIPASLTGDLFYPLRTLEFLWIVTIVISLGIYYLVARANKTVLIILVFLTSYSLFTFFTSYFVLFKFESAKYYTYQYIKLLDYLDKYRDRQIVIDTGRDTAEGLRIAYFWKIDPAIIQKQMRSQLQTSYYSGVVNANEEYRIGNVEVRPIIWGKDGCSPNSILVGDSLAISPEQVTIHNLSLEFEVQDVDYNPALFGYSTNPPTDCKTRK</sequence>
<dbReference type="Pfam" id="PF13231">
    <property type="entry name" value="PMT_2"/>
    <property type="match status" value="1"/>
</dbReference>
<reference evidence="3 4" key="1">
    <citation type="journal article" date="2016" name="Nat. Commun.">
        <title>Thousands of microbial genomes shed light on interconnected biogeochemical processes in an aquifer system.</title>
        <authorList>
            <person name="Anantharaman K."/>
            <person name="Brown C.T."/>
            <person name="Hug L.A."/>
            <person name="Sharon I."/>
            <person name="Castelle C.J."/>
            <person name="Probst A.J."/>
            <person name="Thomas B.C."/>
            <person name="Singh A."/>
            <person name="Wilkins M.J."/>
            <person name="Karaoz U."/>
            <person name="Brodie E.L."/>
            <person name="Williams K.H."/>
            <person name="Hubbard S.S."/>
            <person name="Banfield J.F."/>
        </authorList>
    </citation>
    <scope>NUCLEOTIDE SEQUENCE [LARGE SCALE GENOMIC DNA]</scope>
</reference>
<feature type="transmembrane region" description="Helical" evidence="1">
    <location>
        <begin position="316"/>
        <end position="336"/>
    </location>
</feature>
<accession>A0A1F7X349</accession>
<dbReference type="AlphaFoldDB" id="A0A1F7X349"/>
<evidence type="ECO:0000313" key="3">
    <source>
        <dbReference type="EMBL" id="OGM09401.1"/>
    </source>
</evidence>
<evidence type="ECO:0000256" key="1">
    <source>
        <dbReference type="SAM" id="Phobius"/>
    </source>
</evidence>
<protein>
    <recommendedName>
        <fullName evidence="2">Glycosyltransferase RgtA/B/C/D-like domain-containing protein</fullName>
    </recommendedName>
</protein>
<proteinExistence type="predicted"/>
<feature type="transmembrane region" description="Helical" evidence="1">
    <location>
        <begin position="216"/>
        <end position="238"/>
    </location>
</feature>
<feature type="transmembrane region" description="Helical" evidence="1">
    <location>
        <begin position="9"/>
        <end position="25"/>
    </location>
</feature>
<feature type="transmembrane region" description="Helical" evidence="1">
    <location>
        <begin position="148"/>
        <end position="166"/>
    </location>
</feature>